<accession>A0ABW5T4K5</accession>
<keyword evidence="1" id="KW-0812">Transmembrane</keyword>
<evidence type="ECO:0008006" key="4">
    <source>
        <dbReference type="Google" id="ProtNLM"/>
    </source>
</evidence>
<gene>
    <name evidence="2" type="ORF">ACFSUB_15880</name>
</gene>
<protein>
    <recommendedName>
        <fullName evidence="4">Phosphoglyceromutase</fullName>
    </recommendedName>
</protein>
<dbReference type="Proteomes" id="UP001597520">
    <property type="component" value="Unassembled WGS sequence"/>
</dbReference>
<sequence>MEKDVTRFRDKTGKQGFWIFILGVILSLLCTPLHEARAEEQHAVLVLVPGLTMEDYFLLLEDKKLAEGAVIGALNRVTAGPVSPVDEMLTLSAGARAETNQVSLSDWTRRTTEGEFFSYHLPGFAAIHAENEKGGYSAAPGTLSETLRADGAAVWFAGHSDRRGKRQSYAPFLTTDFQGRTYGSRRAVVDKDSSAPGGWRMNPQKTQDWVDNIQRHTSSSLAVVEWGDIARFQHEDQHISGNRPFQPLVQALHDMKQREQPLFLMGVDPSTDDMIPFAKWTGDKDTTVRGLFSTSTGLPYLGSVVDAAPALAAVFSEGTEPPLAAGEKVDLKETRSELRGMQTIHDTRAPVLSSYIFVLILLLAAAFLYEKREKSAPPRWMHAAVSTGMASPIAFVLIPALVGRPVDNIALYTGSVTAAALVIGAVVSILARQKAPLLLSLLLTVLLSIDLLNGAYAIQRSYLGYDPLIGARYSGIGNELGGFFTVAAIVCLEPVLRYRKKAVLPLLLVFLIITGSAALGKNAGVTIASGLMFGTLWTKEFQHAGWKKVLAAVSGGMLFLGVLLWGLSFTGGPSHIGAAFQQLLQGEWEELRALFVRKVEMNIKIIFHSNWTKLLITSYAIAAFYLLIEKKTRMRPSRQLVVKAGAAGSIFLLLLNDSGAVAAATSMFYLLCVRYAWNMEYHFADIIRRPAEKKPL</sequence>
<feature type="transmembrane region" description="Helical" evidence="1">
    <location>
        <begin position="504"/>
        <end position="537"/>
    </location>
</feature>
<proteinExistence type="predicted"/>
<feature type="transmembrane region" description="Helical" evidence="1">
    <location>
        <begin position="381"/>
        <end position="403"/>
    </location>
</feature>
<keyword evidence="1" id="KW-1133">Transmembrane helix</keyword>
<name>A0ABW5T4K5_9BACI</name>
<keyword evidence="1" id="KW-0472">Membrane</keyword>
<organism evidence="2 3">
    <name type="scientific">Salibacterium lacus</name>
    <dbReference type="NCBI Taxonomy" id="1898109"/>
    <lineage>
        <taxon>Bacteria</taxon>
        <taxon>Bacillati</taxon>
        <taxon>Bacillota</taxon>
        <taxon>Bacilli</taxon>
        <taxon>Bacillales</taxon>
        <taxon>Bacillaceae</taxon>
    </lineage>
</organism>
<dbReference type="RefSeq" id="WP_380714241.1">
    <property type="nucleotide sequence ID" value="NZ_JBHUML010000005.1"/>
</dbReference>
<feature type="transmembrane region" description="Helical" evidence="1">
    <location>
        <begin position="351"/>
        <end position="369"/>
    </location>
</feature>
<feature type="transmembrane region" description="Helical" evidence="1">
    <location>
        <begin position="437"/>
        <end position="458"/>
    </location>
</feature>
<keyword evidence="3" id="KW-1185">Reference proteome</keyword>
<feature type="transmembrane region" description="Helical" evidence="1">
    <location>
        <begin position="661"/>
        <end position="677"/>
    </location>
</feature>
<comment type="caution">
    <text evidence="2">The sequence shown here is derived from an EMBL/GenBank/DDBJ whole genome shotgun (WGS) entry which is preliminary data.</text>
</comment>
<evidence type="ECO:0000313" key="3">
    <source>
        <dbReference type="Proteomes" id="UP001597520"/>
    </source>
</evidence>
<reference evidence="3" key="1">
    <citation type="journal article" date="2019" name="Int. J. Syst. Evol. Microbiol.">
        <title>The Global Catalogue of Microorganisms (GCM) 10K type strain sequencing project: providing services to taxonomists for standard genome sequencing and annotation.</title>
        <authorList>
            <consortium name="The Broad Institute Genomics Platform"/>
            <consortium name="The Broad Institute Genome Sequencing Center for Infectious Disease"/>
            <person name="Wu L."/>
            <person name="Ma J."/>
        </authorList>
    </citation>
    <scope>NUCLEOTIDE SEQUENCE [LARGE SCALE GENOMIC DNA]</scope>
    <source>
        <strain evidence="3">KCTC 33792</strain>
    </source>
</reference>
<feature type="transmembrane region" description="Helical" evidence="1">
    <location>
        <begin position="16"/>
        <end position="34"/>
    </location>
</feature>
<dbReference type="EMBL" id="JBHUML010000005">
    <property type="protein sequence ID" value="MFD2706941.1"/>
    <property type="molecule type" value="Genomic_DNA"/>
</dbReference>
<feature type="transmembrane region" description="Helical" evidence="1">
    <location>
        <begin position="611"/>
        <end position="628"/>
    </location>
</feature>
<feature type="transmembrane region" description="Helical" evidence="1">
    <location>
        <begin position="409"/>
        <end position="430"/>
    </location>
</feature>
<evidence type="ECO:0000313" key="2">
    <source>
        <dbReference type="EMBL" id="MFD2706941.1"/>
    </source>
</evidence>
<evidence type="ECO:0000256" key="1">
    <source>
        <dbReference type="SAM" id="Phobius"/>
    </source>
</evidence>
<feature type="transmembrane region" description="Helical" evidence="1">
    <location>
        <begin position="549"/>
        <end position="567"/>
    </location>
</feature>